<dbReference type="PANTHER" id="PTHR23349:SF111">
    <property type="entry name" value="BHLH DOMAIN-CONTAINING PROTEIN"/>
    <property type="match status" value="1"/>
</dbReference>
<dbReference type="GO" id="GO:0000981">
    <property type="term" value="F:DNA-binding transcription factor activity, RNA polymerase II-specific"/>
    <property type="evidence" value="ECO:0007669"/>
    <property type="project" value="TreeGrafter"/>
</dbReference>
<evidence type="ECO:0000313" key="3">
    <source>
        <dbReference type="EMBL" id="KAK0426536.1"/>
    </source>
</evidence>
<sequence length="162" mass="18566">MKSSPYNSTGSPDGRLRKGTKSLKSSETERQRNRSINRALDSLQNAIPFVKNHDKLSKIKRLRVAIRYIEYLARILDSDENSPPPSYQEFQSLVMQELQTRNSYVERAEEEREQEEHLGNFAPLPLDDSRSPPLPPVALRAVHNFPHLCPSTAYGYPSQPFK</sequence>
<name>A0AA39IMY4_9BILA</name>
<keyword evidence="4" id="KW-1185">Reference proteome</keyword>
<proteinExistence type="predicted"/>
<dbReference type="InterPro" id="IPR011598">
    <property type="entry name" value="bHLH_dom"/>
</dbReference>
<evidence type="ECO:0000313" key="4">
    <source>
        <dbReference type="Proteomes" id="UP001175271"/>
    </source>
</evidence>
<organism evidence="3 4">
    <name type="scientific">Steinernema hermaphroditum</name>
    <dbReference type="NCBI Taxonomy" id="289476"/>
    <lineage>
        <taxon>Eukaryota</taxon>
        <taxon>Metazoa</taxon>
        <taxon>Ecdysozoa</taxon>
        <taxon>Nematoda</taxon>
        <taxon>Chromadorea</taxon>
        <taxon>Rhabditida</taxon>
        <taxon>Tylenchina</taxon>
        <taxon>Panagrolaimomorpha</taxon>
        <taxon>Strongyloidoidea</taxon>
        <taxon>Steinernematidae</taxon>
        <taxon>Steinernema</taxon>
    </lineage>
</organism>
<dbReference type="InterPro" id="IPR050283">
    <property type="entry name" value="E-box_TF_Regulators"/>
</dbReference>
<evidence type="ECO:0000256" key="1">
    <source>
        <dbReference type="SAM" id="MobiDB-lite"/>
    </source>
</evidence>
<dbReference type="InterPro" id="IPR036638">
    <property type="entry name" value="HLH_DNA-bd_sf"/>
</dbReference>
<feature type="compositionally biased region" description="Basic and acidic residues" evidence="1">
    <location>
        <begin position="109"/>
        <end position="118"/>
    </location>
</feature>
<dbReference type="GO" id="GO:0032502">
    <property type="term" value="P:developmental process"/>
    <property type="evidence" value="ECO:0007669"/>
    <property type="project" value="TreeGrafter"/>
</dbReference>
<protein>
    <recommendedName>
        <fullName evidence="2">BHLH domain-containing protein</fullName>
    </recommendedName>
</protein>
<feature type="domain" description="BHLH" evidence="2">
    <location>
        <begin position="20"/>
        <end position="72"/>
    </location>
</feature>
<dbReference type="PROSITE" id="PS50888">
    <property type="entry name" value="BHLH"/>
    <property type="match status" value="1"/>
</dbReference>
<feature type="region of interest" description="Disordered" evidence="1">
    <location>
        <begin position="109"/>
        <end position="129"/>
    </location>
</feature>
<dbReference type="SMART" id="SM00353">
    <property type="entry name" value="HLH"/>
    <property type="match status" value="1"/>
</dbReference>
<comment type="caution">
    <text evidence="3">The sequence shown here is derived from an EMBL/GenBank/DDBJ whole genome shotgun (WGS) entry which is preliminary data.</text>
</comment>
<accession>A0AA39IMY4</accession>
<dbReference type="PANTHER" id="PTHR23349">
    <property type="entry name" value="BASIC HELIX-LOOP-HELIX TRANSCRIPTION FACTOR, TWIST"/>
    <property type="match status" value="1"/>
</dbReference>
<gene>
    <name evidence="3" type="ORF">QR680_009759</name>
</gene>
<evidence type="ECO:0000259" key="2">
    <source>
        <dbReference type="PROSITE" id="PS50888"/>
    </source>
</evidence>
<dbReference type="CDD" id="cd11390">
    <property type="entry name" value="bHLH_TS"/>
    <property type="match status" value="1"/>
</dbReference>
<dbReference type="GO" id="GO:0000977">
    <property type="term" value="F:RNA polymerase II transcription regulatory region sequence-specific DNA binding"/>
    <property type="evidence" value="ECO:0007669"/>
    <property type="project" value="TreeGrafter"/>
</dbReference>
<dbReference type="Proteomes" id="UP001175271">
    <property type="component" value="Unassembled WGS sequence"/>
</dbReference>
<dbReference type="GO" id="GO:0046983">
    <property type="term" value="F:protein dimerization activity"/>
    <property type="evidence" value="ECO:0007669"/>
    <property type="project" value="InterPro"/>
</dbReference>
<feature type="compositionally biased region" description="Polar residues" evidence="1">
    <location>
        <begin position="1"/>
        <end position="11"/>
    </location>
</feature>
<dbReference type="Gene3D" id="4.10.280.10">
    <property type="entry name" value="Helix-loop-helix DNA-binding domain"/>
    <property type="match status" value="1"/>
</dbReference>
<feature type="region of interest" description="Disordered" evidence="1">
    <location>
        <begin position="1"/>
        <end position="36"/>
    </location>
</feature>
<reference evidence="3" key="1">
    <citation type="submission" date="2023-06" db="EMBL/GenBank/DDBJ databases">
        <title>Genomic analysis of the entomopathogenic nematode Steinernema hermaphroditum.</title>
        <authorList>
            <person name="Schwarz E.M."/>
            <person name="Heppert J.K."/>
            <person name="Baniya A."/>
            <person name="Schwartz H.T."/>
            <person name="Tan C.-H."/>
            <person name="Antoshechkin I."/>
            <person name="Sternberg P.W."/>
            <person name="Goodrich-Blair H."/>
            <person name="Dillman A.R."/>
        </authorList>
    </citation>
    <scope>NUCLEOTIDE SEQUENCE</scope>
    <source>
        <strain evidence="3">PS9179</strain>
        <tissue evidence="3">Whole animal</tissue>
    </source>
</reference>
<dbReference type="AlphaFoldDB" id="A0AA39IMY4"/>
<dbReference type="SUPFAM" id="SSF47459">
    <property type="entry name" value="HLH, helix-loop-helix DNA-binding domain"/>
    <property type="match status" value="1"/>
</dbReference>
<dbReference type="Pfam" id="PF00010">
    <property type="entry name" value="HLH"/>
    <property type="match status" value="1"/>
</dbReference>
<dbReference type="EMBL" id="JAUCMV010000001">
    <property type="protein sequence ID" value="KAK0426536.1"/>
    <property type="molecule type" value="Genomic_DNA"/>
</dbReference>